<feature type="compositionally biased region" description="Polar residues" evidence="10">
    <location>
        <begin position="457"/>
        <end position="475"/>
    </location>
</feature>
<dbReference type="OrthoDB" id="8015657at2759"/>
<evidence type="ECO:0000256" key="1">
    <source>
        <dbReference type="ARBA" id="ARBA00004120"/>
    </source>
</evidence>
<keyword evidence="12" id="KW-1185">Reference proteome</keyword>
<evidence type="ECO:0000256" key="4">
    <source>
        <dbReference type="ARBA" id="ARBA00013872"/>
    </source>
</evidence>
<feature type="region of interest" description="Disordered" evidence="10">
    <location>
        <begin position="88"/>
        <end position="130"/>
    </location>
</feature>
<dbReference type="PANTHER" id="PTHR16299:SF2">
    <property type="entry name" value="CENTROSOMAL PROTEIN KIZUNA"/>
    <property type="match status" value="1"/>
</dbReference>
<comment type="caution">
    <text evidence="11">The sequence shown here is derived from an EMBL/GenBank/DDBJ whole genome shotgun (WGS) entry which is preliminary data.</text>
</comment>
<evidence type="ECO:0000256" key="5">
    <source>
        <dbReference type="ARBA" id="ARBA00022490"/>
    </source>
</evidence>
<evidence type="ECO:0000256" key="6">
    <source>
        <dbReference type="ARBA" id="ARBA00023212"/>
    </source>
</evidence>
<dbReference type="InterPro" id="IPR026742">
    <property type="entry name" value="Centrosomal_kizuma"/>
</dbReference>
<feature type="region of interest" description="Disordered" evidence="10">
    <location>
        <begin position="232"/>
        <end position="305"/>
    </location>
</feature>
<feature type="compositionally biased region" description="Polar residues" evidence="10">
    <location>
        <begin position="295"/>
        <end position="305"/>
    </location>
</feature>
<keyword evidence="6" id="KW-0206">Cytoskeleton</keyword>
<comment type="function">
    <text evidence="8">Centrosomal protein required for establishing a robust mitotic centrosome architecture that can endure the forces that converge on the centrosomes during spindle formation. Required for stabilizing the expanded pericentriolar material around the centriole.</text>
</comment>
<feature type="compositionally biased region" description="Polar residues" evidence="10">
    <location>
        <begin position="115"/>
        <end position="125"/>
    </location>
</feature>
<feature type="region of interest" description="Disordered" evidence="10">
    <location>
        <begin position="522"/>
        <end position="595"/>
    </location>
</feature>
<accession>A0A8S4A0U7</accession>
<feature type="compositionally biased region" description="Polar residues" evidence="10">
    <location>
        <begin position="575"/>
        <end position="585"/>
    </location>
</feature>
<dbReference type="Proteomes" id="UP000678393">
    <property type="component" value="Unassembled WGS sequence"/>
</dbReference>
<evidence type="ECO:0000256" key="10">
    <source>
        <dbReference type="SAM" id="MobiDB-lite"/>
    </source>
</evidence>
<keyword evidence="7" id="KW-0966">Cell projection</keyword>
<organism evidence="11 12">
    <name type="scientific">Candidula unifasciata</name>
    <dbReference type="NCBI Taxonomy" id="100452"/>
    <lineage>
        <taxon>Eukaryota</taxon>
        <taxon>Metazoa</taxon>
        <taxon>Spiralia</taxon>
        <taxon>Lophotrochozoa</taxon>
        <taxon>Mollusca</taxon>
        <taxon>Gastropoda</taxon>
        <taxon>Heterobranchia</taxon>
        <taxon>Euthyneura</taxon>
        <taxon>Panpulmonata</taxon>
        <taxon>Eupulmonata</taxon>
        <taxon>Stylommatophora</taxon>
        <taxon>Helicina</taxon>
        <taxon>Helicoidea</taxon>
        <taxon>Geomitridae</taxon>
        <taxon>Candidula</taxon>
    </lineage>
</organism>
<dbReference type="GO" id="GO:0007051">
    <property type="term" value="P:spindle organization"/>
    <property type="evidence" value="ECO:0007669"/>
    <property type="project" value="InterPro"/>
</dbReference>
<evidence type="ECO:0000313" key="12">
    <source>
        <dbReference type="Proteomes" id="UP000678393"/>
    </source>
</evidence>
<name>A0A8S4A0U7_9EUPU</name>
<evidence type="ECO:0000256" key="8">
    <source>
        <dbReference type="ARBA" id="ARBA00024919"/>
    </source>
</evidence>
<feature type="region of interest" description="Disordered" evidence="10">
    <location>
        <begin position="144"/>
        <end position="172"/>
    </location>
</feature>
<comment type="subcellular location">
    <subcellularLocation>
        <location evidence="1">Cytoplasm</location>
        <location evidence="1">Cytoskeleton</location>
        <location evidence="1">Cilium basal body</location>
    </subcellularLocation>
    <subcellularLocation>
        <location evidence="2">Cytoplasm</location>
        <location evidence="2">Cytoskeleton</location>
        <location evidence="2">Microtubule organizing center</location>
        <location evidence="2">Centrosome</location>
    </subcellularLocation>
</comment>
<dbReference type="EMBL" id="CAJHNH020006634">
    <property type="protein sequence ID" value="CAG5133942.1"/>
    <property type="molecule type" value="Genomic_DNA"/>
</dbReference>
<dbReference type="AlphaFoldDB" id="A0A8S4A0U7"/>
<evidence type="ECO:0000256" key="9">
    <source>
        <dbReference type="ARBA" id="ARBA00031153"/>
    </source>
</evidence>
<comment type="similarity">
    <text evidence="3">Belongs to the kizuna family.</text>
</comment>
<dbReference type="PANTHER" id="PTHR16299">
    <property type="entry name" value="CENTROSOMAL PROTEIN KIZUNA"/>
    <property type="match status" value="1"/>
</dbReference>
<feature type="compositionally biased region" description="Low complexity" evidence="10">
    <location>
        <begin position="153"/>
        <end position="172"/>
    </location>
</feature>
<dbReference type="GO" id="GO:0005813">
    <property type="term" value="C:centrosome"/>
    <property type="evidence" value="ECO:0007669"/>
    <property type="project" value="UniProtKB-SubCell"/>
</dbReference>
<feature type="non-terminal residue" evidence="11">
    <location>
        <position position="595"/>
    </location>
</feature>
<evidence type="ECO:0000256" key="3">
    <source>
        <dbReference type="ARBA" id="ARBA00010767"/>
    </source>
</evidence>
<feature type="region of interest" description="Disordered" evidence="10">
    <location>
        <begin position="451"/>
        <end position="481"/>
    </location>
</feature>
<evidence type="ECO:0000313" key="11">
    <source>
        <dbReference type="EMBL" id="CAG5133942.1"/>
    </source>
</evidence>
<sequence>MDLEQQLQKALKADQISSQMKASRLHTYWRKICEDERRAKQRNEMLMRDLERIDNHMAELNARTQSLALMKKQYEEYISKTYPKWNEFMNSSPQPSESATDPHPHDASAAASLHHQVSQSHSFAQASGDMKYKTSATEAFEKALTHQPEKDQQNQQQQNLQQHQWKKQQTIQRRGTIRKIVVFMQTHQVADHMQETETNVGVYANLPASQPDHHTAHKSQASNNVQIKSHEASTIQSHNAEKPAQPRSVIYPRGGQTEDDEEISDFGSESDLPMAQSLGNTKIPVTSPPDLGTGKSVSQTNGSAQPELSVDGLMNLLQLVESDMVEAFSCDDFYRRSALPLVTEKNDIIRKANNDGDLSKVDPSLITMVVLEQITHIVQTLTEKCLLPEELLQDTSGLSATMLRQHLSPEAQIIWDALYAHFIKLVQYDVLKPQEGHKFIVRLLEGRTISPEEHSPIHNNNKTTSPGHTMESSESFVEDDRVPPLKFGSLLEKHLSEDESSYVTSSLPQDPVPLNETTAYKSMVSGSGGRQAPRQMSGQDDTDDDVEKQIASALVRNPAVEKAAKKPNVVDDPSDASSQTLQTSPHVYVPTAMES</sequence>
<proteinExistence type="inferred from homology"/>
<keyword evidence="5" id="KW-0963">Cytoplasm</keyword>
<feature type="compositionally biased region" description="Polar residues" evidence="10">
    <location>
        <begin position="88"/>
        <end position="99"/>
    </location>
</feature>
<reference evidence="11" key="1">
    <citation type="submission" date="2021-04" db="EMBL/GenBank/DDBJ databases">
        <authorList>
            <consortium name="Molecular Ecology Group"/>
        </authorList>
    </citation>
    <scope>NUCLEOTIDE SEQUENCE</scope>
</reference>
<evidence type="ECO:0000256" key="2">
    <source>
        <dbReference type="ARBA" id="ARBA00004300"/>
    </source>
</evidence>
<protein>
    <recommendedName>
        <fullName evidence="4">Centrosomal protein kizuna</fullName>
    </recommendedName>
    <alternativeName>
        <fullName evidence="9">Polo-like kinase 1 substrate 1</fullName>
    </alternativeName>
</protein>
<evidence type="ECO:0000256" key="7">
    <source>
        <dbReference type="ARBA" id="ARBA00023273"/>
    </source>
</evidence>
<gene>
    <name evidence="11" type="ORF">CUNI_LOCUS19500</name>
</gene>